<dbReference type="InterPro" id="IPR046960">
    <property type="entry name" value="PPR_At4g14850-like_plant"/>
</dbReference>
<dbReference type="InterPro" id="IPR046848">
    <property type="entry name" value="E_motif"/>
</dbReference>
<proteinExistence type="predicted"/>
<evidence type="ECO:0000313" key="2">
    <source>
        <dbReference type="Proteomes" id="UP000243459"/>
    </source>
</evidence>
<dbReference type="GO" id="GO:0003723">
    <property type="term" value="F:RNA binding"/>
    <property type="evidence" value="ECO:0007669"/>
    <property type="project" value="InterPro"/>
</dbReference>
<name>A0A5P1EGH2_ASPOF</name>
<dbReference type="Proteomes" id="UP000243459">
    <property type="component" value="Chromosome 7"/>
</dbReference>
<dbReference type="GO" id="GO:0009451">
    <property type="term" value="P:RNA modification"/>
    <property type="evidence" value="ECO:0007669"/>
    <property type="project" value="InterPro"/>
</dbReference>
<reference evidence="2" key="1">
    <citation type="journal article" date="2017" name="Nat. Commun.">
        <title>The asparagus genome sheds light on the origin and evolution of a young Y chromosome.</title>
        <authorList>
            <person name="Harkess A."/>
            <person name="Zhou J."/>
            <person name="Xu C."/>
            <person name="Bowers J.E."/>
            <person name="Van der Hulst R."/>
            <person name="Ayyampalayam S."/>
            <person name="Mercati F."/>
            <person name="Riccardi P."/>
            <person name="McKain M.R."/>
            <person name="Kakrana A."/>
            <person name="Tang H."/>
            <person name="Ray J."/>
            <person name="Groenendijk J."/>
            <person name="Arikit S."/>
            <person name="Mathioni S.M."/>
            <person name="Nakano M."/>
            <person name="Shan H."/>
            <person name="Telgmann-Rauber A."/>
            <person name="Kanno A."/>
            <person name="Yue Z."/>
            <person name="Chen H."/>
            <person name="Li W."/>
            <person name="Chen Y."/>
            <person name="Xu X."/>
            <person name="Zhang Y."/>
            <person name="Luo S."/>
            <person name="Chen H."/>
            <person name="Gao J."/>
            <person name="Mao Z."/>
            <person name="Pires J.C."/>
            <person name="Luo M."/>
            <person name="Kudrna D."/>
            <person name="Wing R.A."/>
            <person name="Meyers B.C."/>
            <person name="Yi K."/>
            <person name="Kong H."/>
            <person name="Lavrijsen P."/>
            <person name="Sunseri F."/>
            <person name="Falavigna A."/>
            <person name="Ye Y."/>
            <person name="Leebens-Mack J.H."/>
            <person name="Chen G."/>
        </authorList>
    </citation>
    <scope>NUCLEOTIDE SEQUENCE [LARGE SCALE GENOMIC DNA]</scope>
    <source>
        <strain evidence="2">cv. DH0086</strain>
    </source>
</reference>
<protein>
    <submittedName>
        <fullName evidence="1">Uncharacterized protein</fullName>
    </submittedName>
</protein>
<dbReference type="PANTHER" id="PTHR47926:SF436">
    <property type="entry name" value="PENTATRICOPEPTIDE REPEAT-CONTAINING PROTEIN ELI1, CHLOROPLASTIC-LIKE ISOFORM X2"/>
    <property type="match status" value="1"/>
</dbReference>
<dbReference type="Pfam" id="PF20431">
    <property type="entry name" value="E_motif"/>
    <property type="match status" value="1"/>
</dbReference>
<accession>A0A5P1EGH2</accession>
<dbReference type="EMBL" id="CM007387">
    <property type="protein sequence ID" value="ONK63929.1"/>
    <property type="molecule type" value="Genomic_DNA"/>
</dbReference>
<gene>
    <name evidence="1" type="ORF">A4U43_C07F20370</name>
</gene>
<evidence type="ECO:0000313" key="1">
    <source>
        <dbReference type="EMBL" id="ONK63929.1"/>
    </source>
</evidence>
<dbReference type="PANTHER" id="PTHR47926">
    <property type="entry name" value="PENTATRICOPEPTIDE REPEAT-CONTAINING PROTEIN"/>
    <property type="match status" value="1"/>
</dbReference>
<dbReference type="Pfam" id="PF20430">
    <property type="entry name" value="Eplus_motif"/>
    <property type="match status" value="1"/>
</dbReference>
<keyword evidence="2" id="KW-1185">Reference proteome</keyword>
<dbReference type="InterPro" id="IPR046849">
    <property type="entry name" value="E2_motif"/>
</dbReference>
<sequence length="171" mass="19236">MHELIELYPNNTEYHVLLSNLYSSHGKHAESNDLWREIKRNKTRKGPGISYIEVDANVHQFTAGDKSHPRAKEIYSKLDEIVQRLRLAGYFPNAASQISRVEDGFLENGDAREQREQALLLHSERLAVAFGLVCTKPGIVIAFIVLSMDDVLVMIIGDETEKYGLGSPEGI</sequence>
<dbReference type="Gramene" id="ONK63929">
    <property type="protein sequence ID" value="ONK63929"/>
    <property type="gene ID" value="A4U43_C07F20370"/>
</dbReference>
<organism evidence="1 2">
    <name type="scientific">Asparagus officinalis</name>
    <name type="common">Garden asparagus</name>
    <dbReference type="NCBI Taxonomy" id="4686"/>
    <lineage>
        <taxon>Eukaryota</taxon>
        <taxon>Viridiplantae</taxon>
        <taxon>Streptophyta</taxon>
        <taxon>Embryophyta</taxon>
        <taxon>Tracheophyta</taxon>
        <taxon>Spermatophyta</taxon>
        <taxon>Magnoliopsida</taxon>
        <taxon>Liliopsida</taxon>
        <taxon>Asparagales</taxon>
        <taxon>Asparagaceae</taxon>
        <taxon>Asparagoideae</taxon>
        <taxon>Asparagus</taxon>
    </lineage>
</organism>
<dbReference type="AlphaFoldDB" id="A0A5P1EGH2"/>